<dbReference type="AlphaFoldDB" id="A0A0X8XU91"/>
<reference evidence="1" key="1">
    <citation type="submission" date="2015-11" db="EMBL/GenBank/DDBJ databases">
        <authorList>
            <person name="Zhang Y."/>
            <person name="Guo Z."/>
        </authorList>
    </citation>
    <scope>NUCLEOTIDE SEQUENCE [LARGE SCALE GENOMIC DNA]</scope>
    <source>
        <strain evidence="1">Mu292</strain>
    </source>
</reference>
<dbReference type="Proteomes" id="UP000182498">
    <property type="component" value="Unassembled WGS sequence"/>
</dbReference>
<organism evidence="1 3">
    <name type="scientific">Corynebacterium variabile</name>
    <dbReference type="NCBI Taxonomy" id="1727"/>
    <lineage>
        <taxon>Bacteria</taxon>
        <taxon>Bacillati</taxon>
        <taxon>Actinomycetota</taxon>
        <taxon>Actinomycetes</taxon>
        <taxon>Mycobacteriales</taxon>
        <taxon>Corynebacteriaceae</taxon>
        <taxon>Corynebacterium</taxon>
    </lineage>
</organism>
<dbReference type="EMBL" id="BJNT01000018">
    <property type="protein sequence ID" value="GEC86956.1"/>
    <property type="molecule type" value="Genomic_DNA"/>
</dbReference>
<dbReference type="GeneID" id="82888379"/>
<sequence length="101" mass="9843">MTGITAEPAALTTVADHAAQTAGRLSAGADPGEGPPVFALPQASRFLAALTAARTRQAAAATDFARFYADAGTSLTALAGTLTSQEDAAAGSFGAFTGGPS</sequence>
<accession>A0A0X8XU91</accession>
<dbReference type="EMBL" id="FAUH01000001">
    <property type="protein sequence ID" value="CUU64807.1"/>
    <property type="molecule type" value="Genomic_DNA"/>
</dbReference>
<proteinExistence type="predicted"/>
<protein>
    <submittedName>
        <fullName evidence="1">Uncharacterized protein</fullName>
    </submittedName>
</protein>
<evidence type="ECO:0000313" key="3">
    <source>
        <dbReference type="Proteomes" id="UP000182498"/>
    </source>
</evidence>
<evidence type="ECO:0000313" key="1">
    <source>
        <dbReference type="EMBL" id="CUU64807.1"/>
    </source>
</evidence>
<evidence type="ECO:0000313" key="4">
    <source>
        <dbReference type="Proteomes" id="UP000319986"/>
    </source>
</evidence>
<dbReference type="RefSeq" id="WP_014010721.1">
    <property type="nucleotide sequence ID" value="NZ_BJNT01000018.1"/>
</dbReference>
<evidence type="ECO:0000313" key="2">
    <source>
        <dbReference type="EMBL" id="GEC86956.1"/>
    </source>
</evidence>
<reference evidence="3" key="2">
    <citation type="submission" date="2015-11" db="EMBL/GenBank/DDBJ databases">
        <authorList>
            <person name="Dugat-Bony E."/>
        </authorList>
    </citation>
    <scope>NUCLEOTIDE SEQUENCE [LARGE SCALE GENOMIC DNA]</scope>
    <source>
        <strain evidence="3">Mu292</strain>
    </source>
</reference>
<dbReference type="Proteomes" id="UP000319986">
    <property type="component" value="Unassembled WGS sequence"/>
</dbReference>
<name>A0A0X8XU91_9CORY</name>
<keyword evidence="3" id="KW-1185">Reference proteome</keyword>
<gene>
    <name evidence="2" type="ORF">CVA01_22700</name>
    <name evidence="1" type="ORF">CVAR292_00111</name>
</gene>
<reference evidence="2 4" key="3">
    <citation type="submission" date="2019-06" db="EMBL/GenBank/DDBJ databases">
        <title>Whole genome shotgun sequence of Corynebacterium variabile NBRC 15286.</title>
        <authorList>
            <person name="Hosoyama A."/>
            <person name="Uohara A."/>
            <person name="Ohji S."/>
            <person name="Ichikawa N."/>
        </authorList>
    </citation>
    <scope>NUCLEOTIDE SEQUENCE [LARGE SCALE GENOMIC DNA]</scope>
    <source>
        <strain evidence="2 4">NBRC 15286</strain>
    </source>
</reference>